<name>A0A9P6JLY2_9AGAR</name>
<evidence type="ECO:0000313" key="5">
    <source>
        <dbReference type="Proteomes" id="UP000807306"/>
    </source>
</evidence>
<dbReference type="Pfam" id="PF05995">
    <property type="entry name" value="CDO_I"/>
    <property type="match status" value="1"/>
</dbReference>
<evidence type="ECO:0000313" key="4">
    <source>
        <dbReference type="EMBL" id="KAF9525737.1"/>
    </source>
</evidence>
<accession>A0A9P6JLY2</accession>
<dbReference type="OrthoDB" id="543511at2759"/>
<protein>
    <recommendedName>
        <fullName evidence="2">cysteine dioxygenase</fullName>
        <ecNumber evidence="2">1.13.11.20</ecNumber>
    </recommendedName>
</protein>
<dbReference type="GO" id="GO:0017172">
    <property type="term" value="F:cysteine dioxygenase activity"/>
    <property type="evidence" value="ECO:0007669"/>
    <property type="project" value="UniProtKB-EC"/>
</dbReference>
<keyword evidence="3" id="KW-0408">Iron</keyword>
<sequence>MDHRASFFDPFASTSPSVFTFKTPSIFSSIQATESAIESQDYELAEIAKPDGEEADEVVDEVVENEVENNFSINDITISTPNTEFQAERELAAPLDSYYYAISQQEIPLSQTTEQHRLTIKGQGTISIKADTKKFFQIVLKTKNPAEPNLYLEVTPTDCTLKKVDSGIIVGPNTRVDENIPVVLPKGNLAFLPDALRPSHLLNHWLSVDRYNGKIRYGRGYCSAAMTLLEAKFKHKDEKGLMVYDDPKWQWLDHLEFVEASQLSDSGLKLEVTVNAAPLVRDLPPYIVTDDVLTLSDLENGFSTVIANLPTECQQLYRNVAGPNIVLDDRDFPQFSEAIRRSVSTEGLLGYKLLKRKEKDGNFKGTYLRITIGSNIGNSPGIPYVLEIWPAGHQSPVHDHGDCFAIIKVLHGNIMAYYYDSVDSEEPLQIGNPALLIKGDVTWLSADCYQVHQLRNESISGEVCCTIQCYQYATHDTKHYEYFKYHHGKSEEPGKFDPNSDMSFGEFKEMIKQEWLAAGGHVGHK</sequence>
<dbReference type="EMBL" id="MU157880">
    <property type="protein sequence ID" value="KAF9525737.1"/>
    <property type="molecule type" value="Genomic_DNA"/>
</dbReference>
<comment type="similarity">
    <text evidence="1">Belongs to the cysteine dioxygenase family.</text>
</comment>
<proteinExistence type="inferred from homology"/>
<dbReference type="GO" id="GO:0005506">
    <property type="term" value="F:iron ion binding"/>
    <property type="evidence" value="ECO:0007669"/>
    <property type="project" value="InterPro"/>
</dbReference>
<keyword evidence="3" id="KW-0479">Metal-binding</keyword>
<dbReference type="EC" id="1.13.11.20" evidence="2"/>
<evidence type="ECO:0000256" key="2">
    <source>
        <dbReference type="ARBA" id="ARBA00013133"/>
    </source>
</evidence>
<dbReference type="InterPro" id="IPR011051">
    <property type="entry name" value="RmlC_Cupin_sf"/>
</dbReference>
<feature type="binding site" evidence="3">
    <location>
        <position position="400"/>
    </location>
    <ligand>
        <name>Fe cation</name>
        <dbReference type="ChEBI" id="CHEBI:24875"/>
        <note>catalytic</note>
    </ligand>
</feature>
<dbReference type="Proteomes" id="UP000807306">
    <property type="component" value="Unassembled WGS sequence"/>
</dbReference>
<dbReference type="CDD" id="cd10548">
    <property type="entry name" value="cupin_CDO"/>
    <property type="match status" value="1"/>
</dbReference>
<dbReference type="AlphaFoldDB" id="A0A9P6JLY2"/>
<evidence type="ECO:0000256" key="3">
    <source>
        <dbReference type="PIRSR" id="PIRSR610300-51"/>
    </source>
</evidence>
<organism evidence="4 5">
    <name type="scientific">Crepidotus variabilis</name>
    <dbReference type="NCBI Taxonomy" id="179855"/>
    <lineage>
        <taxon>Eukaryota</taxon>
        <taxon>Fungi</taxon>
        <taxon>Dikarya</taxon>
        <taxon>Basidiomycota</taxon>
        <taxon>Agaricomycotina</taxon>
        <taxon>Agaricomycetes</taxon>
        <taxon>Agaricomycetidae</taxon>
        <taxon>Agaricales</taxon>
        <taxon>Agaricineae</taxon>
        <taxon>Crepidotaceae</taxon>
        <taxon>Crepidotus</taxon>
    </lineage>
</organism>
<dbReference type="SUPFAM" id="SSF51182">
    <property type="entry name" value="RmlC-like cupins"/>
    <property type="match status" value="1"/>
</dbReference>
<reference evidence="4" key="1">
    <citation type="submission" date="2020-11" db="EMBL/GenBank/DDBJ databases">
        <authorList>
            <consortium name="DOE Joint Genome Institute"/>
            <person name="Ahrendt S."/>
            <person name="Riley R."/>
            <person name="Andreopoulos W."/>
            <person name="Labutti K."/>
            <person name="Pangilinan J."/>
            <person name="Ruiz-Duenas F.J."/>
            <person name="Barrasa J.M."/>
            <person name="Sanchez-Garcia M."/>
            <person name="Camarero S."/>
            <person name="Miyauchi S."/>
            <person name="Serrano A."/>
            <person name="Linde D."/>
            <person name="Babiker R."/>
            <person name="Drula E."/>
            <person name="Ayuso-Fernandez I."/>
            <person name="Pacheco R."/>
            <person name="Padilla G."/>
            <person name="Ferreira P."/>
            <person name="Barriuso J."/>
            <person name="Kellner H."/>
            <person name="Castanera R."/>
            <person name="Alfaro M."/>
            <person name="Ramirez L."/>
            <person name="Pisabarro A.G."/>
            <person name="Kuo A."/>
            <person name="Tritt A."/>
            <person name="Lipzen A."/>
            <person name="He G."/>
            <person name="Yan M."/>
            <person name="Ng V."/>
            <person name="Cullen D."/>
            <person name="Martin F."/>
            <person name="Rosso M.-N."/>
            <person name="Henrissat B."/>
            <person name="Hibbett D."/>
            <person name="Martinez A.T."/>
            <person name="Grigoriev I.V."/>
        </authorList>
    </citation>
    <scope>NUCLEOTIDE SEQUENCE</scope>
    <source>
        <strain evidence="4">CBS 506.95</strain>
    </source>
</reference>
<gene>
    <name evidence="4" type="ORF">CPB83DRAFT_885387</name>
</gene>
<feature type="binding site" evidence="3">
    <location>
        <position position="398"/>
    </location>
    <ligand>
        <name>Fe cation</name>
        <dbReference type="ChEBI" id="CHEBI:24875"/>
        <note>catalytic</note>
    </ligand>
</feature>
<keyword evidence="5" id="KW-1185">Reference proteome</keyword>
<dbReference type="InterPro" id="IPR010300">
    <property type="entry name" value="CDO_1"/>
</dbReference>
<dbReference type="Gene3D" id="2.60.120.10">
    <property type="entry name" value="Jelly Rolls"/>
    <property type="match status" value="1"/>
</dbReference>
<dbReference type="InterPro" id="IPR014710">
    <property type="entry name" value="RmlC-like_jellyroll"/>
</dbReference>
<feature type="binding site" evidence="3">
    <location>
        <position position="452"/>
    </location>
    <ligand>
        <name>Fe cation</name>
        <dbReference type="ChEBI" id="CHEBI:24875"/>
        <note>catalytic</note>
    </ligand>
</feature>
<evidence type="ECO:0000256" key="1">
    <source>
        <dbReference type="ARBA" id="ARBA00006622"/>
    </source>
</evidence>
<comment type="caution">
    <text evidence="4">The sequence shown here is derived from an EMBL/GenBank/DDBJ whole genome shotgun (WGS) entry which is preliminary data.</text>
</comment>